<gene>
    <name evidence="7" type="ORF">GE061_016385</name>
</gene>
<dbReference type="AlphaFoldDB" id="A0A8S9XIN5"/>
<comment type="catalytic activity">
    <reaction evidence="4">
        <text>RX + glutathione = an S-substituted glutathione + a halide anion + H(+)</text>
        <dbReference type="Rhea" id="RHEA:16437"/>
        <dbReference type="ChEBI" id="CHEBI:15378"/>
        <dbReference type="ChEBI" id="CHEBI:16042"/>
        <dbReference type="ChEBI" id="CHEBI:17792"/>
        <dbReference type="ChEBI" id="CHEBI:57925"/>
        <dbReference type="ChEBI" id="CHEBI:90779"/>
        <dbReference type="EC" id="2.5.1.18"/>
    </reaction>
</comment>
<name>A0A8S9XIN5_APOLU</name>
<dbReference type="InterPro" id="IPR004045">
    <property type="entry name" value="Glutathione_S-Trfase_N"/>
</dbReference>
<evidence type="ECO:0000313" key="7">
    <source>
        <dbReference type="EMBL" id="KAF6207936.1"/>
    </source>
</evidence>
<dbReference type="InterPro" id="IPR004046">
    <property type="entry name" value="GST_C"/>
</dbReference>
<dbReference type="SFLD" id="SFLDS00019">
    <property type="entry name" value="Glutathione_Transferase_(cytos"/>
    <property type="match status" value="1"/>
</dbReference>
<sequence>MPTYKLTYFDIKGLGEGIRLILSYMGKDFEDNRIAFATDPTSPWHKLKSEFKYGRLPVLEIDGQPIYQSSAICRYLANEAGLLGANAWENLQIDIIAGSVKDLAAELMAIFRDRNADTKVEKMKVFKEKTVPFYLSIYDKTVKDNNGYLANGKLSWVDLWFVGCAETVEAVVEEPIFDKYTNLKALKDKVYALPNIKKWIDKRPKYRF</sequence>
<dbReference type="OrthoDB" id="6583670at2759"/>
<evidence type="ECO:0000256" key="4">
    <source>
        <dbReference type="ARBA" id="ARBA00047960"/>
    </source>
</evidence>
<dbReference type="PROSITE" id="PS50405">
    <property type="entry name" value="GST_CTER"/>
    <property type="match status" value="1"/>
</dbReference>
<feature type="domain" description="GST N-terminal" evidence="5">
    <location>
        <begin position="2"/>
        <end position="84"/>
    </location>
</feature>
<dbReference type="Gene3D" id="1.20.1050.10">
    <property type="match status" value="1"/>
</dbReference>
<dbReference type="InterPro" id="IPR050213">
    <property type="entry name" value="GST_superfamily"/>
</dbReference>
<evidence type="ECO:0000313" key="8">
    <source>
        <dbReference type="Proteomes" id="UP000466442"/>
    </source>
</evidence>
<dbReference type="InterPro" id="IPR036249">
    <property type="entry name" value="Thioredoxin-like_sf"/>
</dbReference>
<dbReference type="GO" id="GO:0006749">
    <property type="term" value="P:glutathione metabolic process"/>
    <property type="evidence" value="ECO:0007669"/>
    <property type="project" value="TreeGrafter"/>
</dbReference>
<dbReference type="CDD" id="cd03192">
    <property type="entry name" value="GST_C_Sigma_like"/>
    <property type="match status" value="1"/>
</dbReference>
<accession>A0A8S9XIN5</accession>
<dbReference type="Pfam" id="PF02798">
    <property type="entry name" value="GST_N"/>
    <property type="match status" value="1"/>
</dbReference>
<feature type="domain" description="GST C-terminal" evidence="6">
    <location>
        <begin position="86"/>
        <end position="208"/>
    </location>
</feature>
<dbReference type="EMBL" id="WIXP02000007">
    <property type="protein sequence ID" value="KAF6207936.1"/>
    <property type="molecule type" value="Genomic_DNA"/>
</dbReference>
<dbReference type="PROSITE" id="PS50404">
    <property type="entry name" value="GST_NTER"/>
    <property type="match status" value="1"/>
</dbReference>
<evidence type="ECO:0000259" key="6">
    <source>
        <dbReference type="PROSITE" id="PS50405"/>
    </source>
</evidence>
<dbReference type="CDD" id="cd03039">
    <property type="entry name" value="GST_N_Sigma_like"/>
    <property type="match status" value="1"/>
</dbReference>
<dbReference type="SFLD" id="SFLDG01205">
    <property type="entry name" value="AMPS.1"/>
    <property type="match status" value="1"/>
</dbReference>
<dbReference type="GO" id="GO:0004364">
    <property type="term" value="F:glutathione transferase activity"/>
    <property type="evidence" value="ECO:0007669"/>
    <property type="project" value="UniProtKB-EC"/>
</dbReference>
<dbReference type="InterPro" id="IPR036282">
    <property type="entry name" value="Glutathione-S-Trfase_C_sf"/>
</dbReference>
<evidence type="ECO:0000256" key="3">
    <source>
        <dbReference type="ARBA" id="ARBA00038317"/>
    </source>
</evidence>
<dbReference type="Gene3D" id="3.40.30.10">
    <property type="entry name" value="Glutaredoxin"/>
    <property type="match status" value="1"/>
</dbReference>
<evidence type="ECO:0000256" key="2">
    <source>
        <dbReference type="ARBA" id="ARBA00022679"/>
    </source>
</evidence>
<organism evidence="7 8">
    <name type="scientific">Apolygus lucorum</name>
    <name type="common">Small green plant bug</name>
    <name type="synonym">Lygocoris lucorum</name>
    <dbReference type="NCBI Taxonomy" id="248454"/>
    <lineage>
        <taxon>Eukaryota</taxon>
        <taxon>Metazoa</taxon>
        <taxon>Ecdysozoa</taxon>
        <taxon>Arthropoda</taxon>
        <taxon>Hexapoda</taxon>
        <taxon>Insecta</taxon>
        <taxon>Pterygota</taxon>
        <taxon>Neoptera</taxon>
        <taxon>Paraneoptera</taxon>
        <taxon>Hemiptera</taxon>
        <taxon>Heteroptera</taxon>
        <taxon>Panheteroptera</taxon>
        <taxon>Cimicomorpha</taxon>
        <taxon>Miridae</taxon>
        <taxon>Mirini</taxon>
        <taxon>Apolygus</taxon>
    </lineage>
</organism>
<dbReference type="PANTHER" id="PTHR11571">
    <property type="entry name" value="GLUTATHIONE S-TRANSFERASE"/>
    <property type="match status" value="1"/>
</dbReference>
<dbReference type="SUPFAM" id="SSF47616">
    <property type="entry name" value="GST C-terminal domain-like"/>
    <property type="match status" value="1"/>
</dbReference>
<dbReference type="FunFam" id="1.20.1050.10:FF:000030">
    <property type="entry name" value="Glutathione S-transferase S1"/>
    <property type="match status" value="1"/>
</dbReference>
<dbReference type="PANTHER" id="PTHR11571:SF224">
    <property type="entry name" value="HEMATOPOIETIC PROSTAGLANDIN D SYNTHASE"/>
    <property type="match status" value="1"/>
</dbReference>
<reference evidence="7" key="1">
    <citation type="journal article" date="2021" name="Mol. Ecol. Resour.">
        <title>Apolygus lucorum genome provides insights into omnivorousness and mesophyll feeding.</title>
        <authorList>
            <person name="Liu Y."/>
            <person name="Liu H."/>
            <person name="Wang H."/>
            <person name="Huang T."/>
            <person name="Liu B."/>
            <person name="Yang B."/>
            <person name="Yin L."/>
            <person name="Li B."/>
            <person name="Zhang Y."/>
            <person name="Zhang S."/>
            <person name="Jiang F."/>
            <person name="Zhang X."/>
            <person name="Ren Y."/>
            <person name="Wang B."/>
            <person name="Wang S."/>
            <person name="Lu Y."/>
            <person name="Wu K."/>
            <person name="Fan W."/>
            <person name="Wang G."/>
        </authorList>
    </citation>
    <scope>NUCLEOTIDE SEQUENCE</scope>
    <source>
        <strain evidence="7">12Hb</strain>
    </source>
</reference>
<dbReference type="EC" id="2.5.1.18" evidence="1"/>
<dbReference type="Pfam" id="PF14497">
    <property type="entry name" value="GST_C_3"/>
    <property type="match status" value="1"/>
</dbReference>
<comment type="similarity">
    <text evidence="3">Belongs to the GST superfamily. Sigma family.</text>
</comment>
<dbReference type="InterPro" id="IPR010987">
    <property type="entry name" value="Glutathione-S-Trfase_C-like"/>
</dbReference>
<comment type="caution">
    <text evidence="7">The sequence shown here is derived from an EMBL/GenBank/DDBJ whole genome shotgun (WGS) entry which is preliminary data.</text>
</comment>
<keyword evidence="8" id="KW-1185">Reference proteome</keyword>
<evidence type="ECO:0000256" key="1">
    <source>
        <dbReference type="ARBA" id="ARBA00012452"/>
    </source>
</evidence>
<dbReference type="SFLD" id="SFLDG00363">
    <property type="entry name" value="AMPS_(cytGST):_Alpha-__Mu-__Pi"/>
    <property type="match status" value="1"/>
</dbReference>
<dbReference type="Proteomes" id="UP000466442">
    <property type="component" value="Unassembled WGS sequence"/>
</dbReference>
<evidence type="ECO:0000259" key="5">
    <source>
        <dbReference type="PROSITE" id="PS50404"/>
    </source>
</evidence>
<keyword evidence="2" id="KW-0808">Transferase</keyword>
<protein>
    <recommendedName>
        <fullName evidence="1">glutathione transferase</fullName>
        <ecNumber evidence="1">2.5.1.18</ecNumber>
    </recommendedName>
</protein>
<dbReference type="InterPro" id="IPR040079">
    <property type="entry name" value="Glutathione_S-Trfase"/>
</dbReference>
<proteinExistence type="inferred from homology"/>
<dbReference type="SUPFAM" id="SSF52833">
    <property type="entry name" value="Thioredoxin-like"/>
    <property type="match status" value="1"/>
</dbReference>